<dbReference type="Proteomes" id="UP000337909">
    <property type="component" value="Unassembled WGS sequence"/>
</dbReference>
<proteinExistence type="predicted"/>
<dbReference type="PROSITE" id="PS51257">
    <property type="entry name" value="PROKAR_LIPOPROTEIN"/>
    <property type="match status" value="1"/>
</dbReference>
<sequence>MRLLAHSRVTYTGRLMGLYSAYFLLSGCVSYSLATLPTTIPDGDGFHRYQTSGDVFEYTGQFKNSAPNGQGSARSYNAQGQLTSTCKGEFATSNAQLSSEGELFRPNGTVIFKGQLSGNLVLGIGCQAGPKGLYISPTGWTLNSNEFFIVGAASGVWVRPGPCTVGDPQGNTWTGNCNLPSQSKHAAIQYNNYPQAPSYSLPELEFSSNFLRFTSGGIEQFKMATGPGVMRFANGEQVEGNFDLGHLEDGLVKVTAADGKVFQAIASNGKLGPRQLAPEQLASIGQICGFPGWRIVSGRCEHNTWSGDVDAYDATGMERISGSFKMGMPSGTITWSRLDSGLQVRGKMVANNGGLGFTQGEVSVAGVQAYEGEMSGFAPNGNGICTVSGSPERCEFAQGERVDVLYKTRLENDRLRGEIAANQQAQRRTQQQAAARQQAAAEAEDDSGDMFGKVLAIGIGAGAVSSVSGVSSTIRNQMITGMAADILTDGKAGAIATAQRNLGVQSSAGSMQPVLSTLSGATMSNNGTLKGSSAVGSNAGGDASTATLQNIAGMGSTAGHAERSQKLDDIVAKVAADSGMKTRNVTYRCAPGDPEQSVTVPYKTEACAAAKENWFSVYACNDVEHMSAANQQCIQGCGNANCDEQ</sequence>
<gene>
    <name evidence="2" type="ORF">PS691_04157</name>
</gene>
<evidence type="ECO:0000313" key="2">
    <source>
        <dbReference type="EMBL" id="VVO20584.1"/>
    </source>
</evidence>
<organism evidence="2 3">
    <name type="scientific">Pseudomonas fluorescens</name>
    <dbReference type="NCBI Taxonomy" id="294"/>
    <lineage>
        <taxon>Bacteria</taxon>
        <taxon>Pseudomonadati</taxon>
        <taxon>Pseudomonadota</taxon>
        <taxon>Gammaproteobacteria</taxon>
        <taxon>Pseudomonadales</taxon>
        <taxon>Pseudomonadaceae</taxon>
        <taxon>Pseudomonas</taxon>
    </lineage>
</organism>
<keyword evidence="1" id="KW-0812">Transmembrane</keyword>
<feature type="transmembrane region" description="Helical" evidence="1">
    <location>
        <begin position="12"/>
        <end position="34"/>
    </location>
</feature>
<name>A0A5E7E3G1_PSEFL</name>
<keyword evidence="1" id="KW-1133">Transmembrane helix</keyword>
<keyword evidence="1" id="KW-0472">Membrane</keyword>
<dbReference type="SUPFAM" id="SSF82185">
    <property type="entry name" value="Histone H3 K4-specific methyltransferase SET7/9 N-terminal domain"/>
    <property type="match status" value="1"/>
</dbReference>
<dbReference type="EMBL" id="CABVHQ010000048">
    <property type="protein sequence ID" value="VVO20584.1"/>
    <property type="molecule type" value="Genomic_DNA"/>
</dbReference>
<evidence type="ECO:0000313" key="3">
    <source>
        <dbReference type="Proteomes" id="UP000337909"/>
    </source>
</evidence>
<dbReference type="AlphaFoldDB" id="A0A5E7E3G1"/>
<reference evidence="2 3" key="1">
    <citation type="submission" date="2019-09" db="EMBL/GenBank/DDBJ databases">
        <authorList>
            <person name="Chandra G."/>
            <person name="Truman W A."/>
        </authorList>
    </citation>
    <scope>NUCLEOTIDE SEQUENCE [LARGE SCALE GENOMIC DNA]</scope>
    <source>
        <strain evidence="2">PS691</strain>
    </source>
</reference>
<accession>A0A5E7E3G1</accession>
<protein>
    <submittedName>
        <fullName evidence="2">Uncharacterized protein</fullName>
    </submittedName>
</protein>
<evidence type="ECO:0000256" key="1">
    <source>
        <dbReference type="SAM" id="Phobius"/>
    </source>
</evidence>